<dbReference type="Proteomes" id="UP001056873">
    <property type="component" value="Chromosome"/>
</dbReference>
<dbReference type="GeneID" id="75023489"/>
<keyword evidence="1" id="KW-0472">Membrane</keyword>
<organism evidence="2 3">
    <name type="scientific">Serratia entomophila</name>
    <dbReference type="NCBI Taxonomy" id="42906"/>
    <lineage>
        <taxon>Bacteria</taxon>
        <taxon>Pseudomonadati</taxon>
        <taxon>Pseudomonadota</taxon>
        <taxon>Gammaproteobacteria</taxon>
        <taxon>Enterobacterales</taxon>
        <taxon>Yersiniaceae</taxon>
        <taxon>Serratia</taxon>
    </lineage>
</organism>
<protein>
    <submittedName>
        <fullName evidence="2">Uncharacterized protein</fullName>
    </submittedName>
</protein>
<keyword evidence="1" id="KW-0812">Transmembrane</keyword>
<accession>A0ABY5CP84</accession>
<name>A0ABY5CP84_9GAMM</name>
<dbReference type="RefSeq" id="WP_234585373.1">
    <property type="nucleotide sequence ID" value="NZ_CAMIPG010000004.1"/>
</dbReference>
<proteinExistence type="predicted"/>
<keyword evidence="1" id="KW-1133">Transmembrane helix</keyword>
<sequence>MTYNQKVWLGILLLCGLFWLTVITSLFSLGGDLGRSDLGYQDSDLAALHGQRHHGGHMLHSVQTLGPRSPL</sequence>
<dbReference type="EMBL" id="CP074347">
    <property type="protein sequence ID" value="USU99504.1"/>
    <property type="molecule type" value="Genomic_DNA"/>
</dbReference>
<evidence type="ECO:0000256" key="1">
    <source>
        <dbReference type="SAM" id="Phobius"/>
    </source>
</evidence>
<evidence type="ECO:0000313" key="2">
    <source>
        <dbReference type="EMBL" id="USU99504.1"/>
    </source>
</evidence>
<keyword evidence="3" id="KW-1185">Reference proteome</keyword>
<gene>
    <name evidence="2" type="ORF">KFQ06_15760</name>
</gene>
<reference evidence="2" key="1">
    <citation type="journal article" date="2022" name="BMC Genomics">
        <title>Genome sequence of the entomopathogenic Serratia entomophila isolate 626 and characterisation of the species specific itaconate degradation pathway.</title>
        <authorList>
            <person name="Vaughan A.L."/>
            <person name="Altermann E."/>
            <person name="Glare T.R."/>
            <person name="Hurst M.R.H."/>
        </authorList>
    </citation>
    <scope>NUCLEOTIDE SEQUENCE</scope>
    <source>
        <strain evidence="2">626</strain>
    </source>
</reference>
<evidence type="ECO:0000313" key="3">
    <source>
        <dbReference type="Proteomes" id="UP001056873"/>
    </source>
</evidence>
<feature type="transmembrane region" description="Helical" evidence="1">
    <location>
        <begin position="7"/>
        <end position="29"/>
    </location>
</feature>